<dbReference type="Pfam" id="PF23571">
    <property type="entry name" value="GH3_M"/>
    <property type="match status" value="1"/>
</dbReference>
<dbReference type="eggNOG" id="ENOG502QTQD">
    <property type="taxonomic scope" value="Eukaryota"/>
</dbReference>
<dbReference type="InterPro" id="IPR055377">
    <property type="entry name" value="GH3_M"/>
</dbReference>
<reference evidence="8" key="1">
    <citation type="submission" date="2013-06" db="EMBL/GenBank/DDBJ databases">
        <authorList>
            <person name="Zhao Q."/>
        </authorList>
    </citation>
    <scope>NUCLEOTIDE SEQUENCE</scope>
    <source>
        <strain evidence="8">cv. W1943</strain>
    </source>
</reference>
<evidence type="ECO:0000256" key="1">
    <source>
        <dbReference type="ARBA" id="ARBA00008068"/>
    </source>
</evidence>
<dbReference type="STRING" id="4529.A0A0E0PRV2"/>
<dbReference type="OMA" id="HECCNCL"/>
<keyword evidence="4" id="KW-0472">Membrane</keyword>
<dbReference type="GO" id="GO:0005737">
    <property type="term" value="C:cytoplasm"/>
    <property type="evidence" value="ECO:0007669"/>
    <property type="project" value="TreeGrafter"/>
</dbReference>
<sequence>MELEADARRGHLRPTKAGGTPRNPAHPLSPLISSSCFHQRETGSSLIHVVLVGLACFVFVFLFLFSHLVPPRRLLRRPEPDGTVAGERRSLSSLGPTHVTLLPNQVDSTITMTICSCEETINEFEMLTRDAARVQKDTLKKILEINASAEYLQNFGLGGRTDAESYKSCIPLCVHNDIEPYIQRIVDGDTSPVVTGEPITNLSLSSGTTHGKPKFIPFNDELLETTLQIYRTSYAFRNREYPIGQGKALQFVYGSKQVITKGGILATTATTNLYRRQRYKEGMKDIQSQCCSPDEVIFGPDFHQSLYCHLLCGLIYSEEVHSVFSTFAHSLVHAFQTFEEVWEDLCTDIRDGVLSKKVTAPSIREAVSKILKPNPELADSIYKKCIGLSNWYGVIPALWPNAKYVYGIMTGSMEPYLKKLRHYAGNLPLISADYGASEGWVGSNIDPTVPPEQVTYAVLPQVGYFEFIPLEKPIGEETENSASIHYIESDPVGLTEVEVGKIYEVVITNFAGLYRYRLGDVVKIARFHNSTPELQFICRRSLVLSINIDKNTEKDLQLAVEEASKFLEGEKLEVMDFTSFVERSSDPGRYVIFWELSGDASDEVLSSCANALDLAFIDAGYTGSRKIKTIGPLELRILRKGTFKEILDHFLSLGGAVSQFKTPRFVNPSNSKVLQILSRNVTQSYFSTAYGF</sequence>
<dbReference type="Gramene" id="ORUFI05G29440.1">
    <property type="protein sequence ID" value="ORUFI05G29440.1"/>
    <property type="gene ID" value="ORUFI05G29440"/>
</dbReference>
<evidence type="ECO:0000259" key="5">
    <source>
        <dbReference type="Pfam" id="PF23571"/>
    </source>
</evidence>
<dbReference type="GO" id="GO:0080123">
    <property type="term" value="F:jasmonoyl-L-amino acid ligase activity"/>
    <property type="evidence" value="ECO:0007669"/>
    <property type="project" value="EnsemblPlants"/>
</dbReference>
<feature type="domain" description="GH3 middle" evidence="5">
    <location>
        <begin position="456"/>
        <end position="539"/>
    </location>
</feature>
<evidence type="ECO:0000313" key="7">
    <source>
        <dbReference type="EnsemblPlants" id="ORUFI05G29440.1"/>
    </source>
</evidence>
<dbReference type="PANTHER" id="PTHR31901:SF5">
    <property type="entry name" value="JASMONOYL--L-AMINO ACID SYNTHETASE JAR1"/>
    <property type="match status" value="1"/>
</dbReference>
<protein>
    <submittedName>
        <fullName evidence="7">Uncharacterized protein</fullName>
    </submittedName>
</protein>
<organism evidence="7 8">
    <name type="scientific">Oryza rufipogon</name>
    <name type="common">Brownbeard rice</name>
    <name type="synonym">Asian wild rice</name>
    <dbReference type="NCBI Taxonomy" id="4529"/>
    <lineage>
        <taxon>Eukaryota</taxon>
        <taxon>Viridiplantae</taxon>
        <taxon>Streptophyta</taxon>
        <taxon>Embryophyta</taxon>
        <taxon>Tracheophyta</taxon>
        <taxon>Spermatophyta</taxon>
        <taxon>Magnoliopsida</taxon>
        <taxon>Liliopsida</taxon>
        <taxon>Poales</taxon>
        <taxon>Poaceae</taxon>
        <taxon>BOP clade</taxon>
        <taxon>Oryzoideae</taxon>
        <taxon>Oryzeae</taxon>
        <taxon>Oryzinae</taxon>
        <taxon>Oryza</taxon>
    </lineage>
</organism>
<keyword evidence="4" id="KW-1133">Transmembrane helix</keyword>
<reference evidence="7" key="2">
    <citation type="submission" date="2015-06" db="UniProtKB">
        <authorList>
            <consortium name="EnsemblPlants"/>
        </authorList>
    </citation>
    <scope>IDENTIFICATION</scope>
</reference>
<comment type="similarity">
    <text evidence="1">Belongs to the IAA-amido conjugating enzyme family.</text>
</comment>
<feature type="domain" description="GH3 C-terminal" evidence="6">
    <location>
        <begin position="554"/>
        <end position="668"/>
    </location>
</feature>
<dbReference type="Pfam" id="PF23572">
    <property type="entry name" value="GH3_C"/>
    <property type="match status" value="1"/>
</dbReference>
<name>A0A0E0PRV2_ORYRU</name>
<dbReference type="Proteomes" id="UP000008022">
    <property type="component" value="Unassembled WGS sequence"/>
</dbReference>
<accession>A0A0E0PRV2</accession>
<evidence type="ECO:0000256" key="4">
    <source>
        <dbReference type="SAM" id="Phobius"/>
    </source>
</evidence>
<keyword evidence="2" id="KW-0436">Ligase</keyword>
<keyword evidence="4" id="KW-0812">Transmembrane</keyword>
<dbReference type="AlphaFoldDB" id="A0A0E0PRV2"/>
<dbReference type="Pfam" id="PF03321">
    <property type="entry name" value="GH3"/>
    <property type="match status" value="1"/>
</dbReference>
<dbReference type="PANTHER" id="PTHR31901">
    <property type="entry name" value="GH3 DOMAIN-CONTAINING PROTEIN"/>
    <property type="match status" value="1"/>
</dbReference>
<feature type="transmembrane region" description="Helical" evidence="4">
    <location>
        <begin position="46"/>
        <end position="69"/>
    </location>
</feature>
<evidence type="ECO:0000259" key="6">
    <source>
        <dbReference type="Pfam" id="PF23572"/>
    </source>
</evidence>
<evidence type="ECO:0000313" key="8">
    <source>
        <dbReference type="Proteomes" id="UP000008022"/>
    </source>
</evidence>
<dbReference type="InterPro" id="IPR004993">
    <property type="entry name" value="GH3"/>
</dbReference>
<dbReference type="EnsemblPlants" id="ORUFI05G29440.1">
    <property type="protein sequence ID" value="ORUFI05G29440.1"/>
    <property type="gene ID" value="ORUFI05G29440"/>
</dbReference>
<proteinExistence type="inferred from homology"/>
<evidence type="ECO:0000256" key="2">
    <source>
        <dbReference type="ARBA" id="ARBA00022598"/>
    </source>
</evidence>
<evidence type="ECO:0000256" key="3">
    <source>
        <dbReference type="SAM" id="MobiDB-lite"/>
    </source>
</evidence>
<dbReference type="InterPro" id="IPR055378">
    <property type="entry name" value="GH3_C"/>
</dbReference>
<feature type="region of interest" description="Disordered" evidence="3">
    <location>
        <begin position="1"/>
        <end position="25"/>
    </location>
</feature>
<keyword evidence="8" id="KW-1185">Reference proteome</keyword>